<keyword evidence="2" id="KW-0812">Transmembrane</keyword>
<keyword evidence="1" id="KW-1015">Disulfide bond</keyword>
<dbReference type="InterPro" id="IPR036055">
    <property type="entry name" value="LDL_receptor-like_sf"/>
</dbReference>
<dbReference type="CDD" id="cd00112">
    <property type="entry name" value="LDLa"/>
    <property type="match status" value="1"/>
</dbReference>
<evidence type="ECO:0000256" key="1">
    <source>
        <dbReference type="ARBA" id="ARBA00023157"/>
    </source>
</evidence>
<organism evidence="3 4">
    <name type="scientific">Patella caerulea</name>
    <name type="common">Rayed Mediterranean limpet</name>
    <dbReference type="NCBI Taxonomy" id="87958"/>
    <lineage>
        <taxon>Eukaryota</taxon>
        <taxon>Metazoa</taxon>
        <taxon>Spiralia</taxon>
        <taxon>Lophotrochozoa</taxon>
        <taxon>Mollusca</taxon>
        <taxon>Gastropoda</taxon>
        <taxon>Patellogastropoda</taxon>
        <taxon>Patelloidea</taxon>
        <taxon>Patellidae</taxon>
        <taxon>Patella</taxon>
    </lineage>
</organism>
<dbReference type="EMBL" id="JAZGQO010000011">
    <property type="protein sequence ID" value="KAK6174641.1"/>
    <property type="molecule type" value="Genomic_DNA"/>
</dbReference>
<feature type="transmembrane region" description="Helical" evidence="2">
    <location>
        <begin position="55"/>
        <end position="76"/>
    </location>
</feature>
<keyword evidence="4" id="KW-1185">Reference proteome</keyword>
<reference evidence="3 4" key="1">
    <citation type="submission" date="2024-01" db="EMBL/GenBank/DDBJ databases">
        <title>The genome of the rayed Mediterranean limpet Patella caerulea (Linnaeus, 1758).</title>
        <authorList>
            <person name="Anh-Thu Weber A."/>
            <person name="Halstead-Nussloch G."/>
        </authorList>
    </citation>
    <scope>NUCLEOTIDE SEQUENCE [LARGE SCALE GENOMIC DNA]</scope>
    <source>
        <strain evidence="3">AATW-2023a</strain>
        <tissue evidence="3">Whole specimen</tissue>
    </source>
</reference>
<comment type="caution">
    <text evidence="3">The sequence shown here is derived from an EMBL/GenBank/DDBJ whole genome shotgun (WGS) entry which is preliminary data.</text>
</comment>
<keyword evidence="2" id="KW-1133">Transmembrane helix</keyword>
<accession>A0AAN8PN10</accession>
<dbReference type="AlphaFoldDB" id="A0AAN8PN10"/>
<gene>
    <name evidence="3" type="ORF">SNE40_017878</name>
</gene>
<dbReference type="SUPFAM" id="SSF57424">
    <property type="entry name" value="LDL receptor-like module"/>
    <property type="match status" value="1"/>
</dbReference>
<dbReference type="Gene3D" id="4.10.400.10">
    <property type="entry name" value="Low-density Lipoprotein Receptor"/>
    <property type="match status" value="1"/>
</dbReference>
<proteinExistence type="predicted"/>
<evidence type="ECO:0000313" key="4">
    <source>
        <dbReference type="Proteomes" id="UP001347796"/>
    </source>
</evidence>
<dbReference type="Proteomes" id="UP001347796">
    <property type="component" value="Unassembled WGS sequence"/>
</dbReference>
<dbReference type="InterPro" id="IPR002172">
    <property type="entry name" value="LDrepeatLR_classA_rpt"/>
</dbReference>
<sequence length="179" mass="19722">MLSCVPNGVPSNNSTSVLMWNTVICDGKIDCLDGSDESIEMCQQSQGGASFKTSYISYGIVACSIVLVIVGSFLALRIHLKQVKEQRNIVIRRNENADSIYSMRIDTMESEDLKTRPVSTIEEEPEYIIAELSHSFPGSSTCQSCSDLHVMPLNGTSTRADNKDSLHFVDDNGIKHTEL</sequence>
<evidence type="ECO:0000313" key="3">
    <source>
        <dbReference type="EMBL" id="KAK6174641.1"/>
    </source>
</evidence>
<protein>
    <submittedName>
        <fullName evidence="3">Uncharacterized protein</fullName>
    </submittedName>
</protein>
<evidence type="ECO:0000256" key="2">
    <source>
        <dbReference type="SAM" id="Phobius"/>
    </source>
</evidence>
<name>A0AAN8PN10_PATCE</name>
<keyword evidence="2" id="KW-0472">Membrane</keyword>